<evidence type="ECO:0000313" key="2">
    <source>
        <dbReference type="Proteomes" id="UP000822688"/>
    </source>
</evidence>
<accession>A0A8T0HQL9</accession>
<gene>
    <name evidence="1" type="ORF">KC19_VG158700</name>
</gene>
<feature type="non-terminal residue" evidence="1">
    <location>
        <position position="1"/>
    </location>
</feature>
<dbReference type="EMBL" id="CM026426">
    <property type="protein sequence ID" value="KAG0573214.1"/>
    <property type="molecule type" value="Genomic_DNA"/>
</dbReference>
<proteinExistence type="predicted"/>
<reference evidence="1" key="1">
    <citation type="submission" date="2020-06" db="EMBL/GenBank/DDBJ databases">
        <title>WGS assembly of Ceratodon purpureus strain R40.</title>
        <authorList>
            <person name="Carey S.B."/>
            <person name="Jenkins J."/>
            <person name="Shu S."/>
            <person name="Lovell J.T."/>
            <person name="Sreedasyam A."/>
            <person name="Maumus F."/>
            <person name="Tiley G.P."/>
            <person name="Fernandez-Pozo N."/>
            <person name="Barry K."/>
            <person name="Chen C."/>
            <person name="Wang M."/>
            <person name="Lipzen A."/>
            <person name="Daum C."/>
            <person name="Saski C.A."/>
            <person name="Payton A.C."/>
            <person name="Mcbreen J.C."/>
            <person name="Conrad R.E."/>
            <person name="Kollar L.M."/>
            <person name="Olsson S."/>
            <person name="Huttunen S."/>
            <person name="Landis J.B."/>
            <person name="Wickett N.J."/>
            <person name="Johnson M.G."/>
            <person name="Rensing S.A."/>
            <person name="Grimwood J."/>
            <person name="Schmutz J."/>
            <person name="Mcdaniel S.F."/>
        </authorList>
    </citation>
    <scope>NUCLEOTIDE SEQUENCE</scope>
    <source>
        <strain evidence="1">R40</strain>
    </source>
</reference>
<dbReference type="Proteomes" id="UP000822688">
    <property type="component" value="Chromosome V"/>
</dbReference>
<evidence type="ECO:0000313" key="1">
    <source>
        <dbReference type="EMBL" id="KAG0573214.1"/>
    </source>
</evidence>
<organism evidence="1 2">
    <name type="scientific">Ceratodon purpureus</name>
    <name type="common">Fire moss</name>
    <name type="synonym">Dicranum purpureum</name>
    <dbReference type="NCBI Taxonomy" id="3225"/>
    <lineage>
        <taxon>Eukaryota</taxon>
        <taxon>Viridiplantae</taxon>
        <taxon>Streptophyta</taxon>
        <taxon>Embryophyta</taxon>
        <taxon>Bryophyta</taxon>
        <taxon>Bryophytina</taxon>
        <taxon>Bryopsida</taxon>
        <taxon>Dicranidae</taxon>
        <taxon>Pseudoditrichales</taxon>
        <taxon>Ditrichaceae</taxon>
        <taxon>Ceratodon</taxon>
    </lineage>
</organism>
<name>A0A8T0HQL9_CERPU</name>
<sequence>VVIFLRVTLGPWRLLHHNLPVLVLGIIHKKNLRHRVGKHVRVFPQRILTRFVFDQPKAMLIVTDGGISCKIRTNPRAFLHSSRHSDVGN</sequence>
<keyword evidence="2" id="KW-1185">Reference proteome</keyword>
<comment type="caution">
    <text evidence="1">The sequence shown here is derived from an EMBL/GenBank/DDBJ whole genome shotgun (WGS) entry which is preliminary data.</text>
</comment>
<feature type="non-terminal residue" evidence="1">
    <location>
        <position position="89"/>
    </location>
</feature>
<protein>
    <submittedName>
        <fullName evidence="1">Uncharacterized protein</fullName>
    </submittedName>
</protein>
<dbReference type="AlphaFoldDB" id="A0A8T0HQL9"/>